<gene>
    <name evidence="1" type="ORF">M8818_001224</name>
</gene>
<dbReference type="EMBL" id="JAMKPW020000005">
    <property type="protein sequence ID" value="KAK8217468.1"/>
    <property type="molecule type" value="Genomic_DNA"/>
</dbReference>
<sequence>MEQPERKKLKPTYQPAPGLPPLPAGWTEHTAPTGHKYYYNAATQQSTYTRPAAPLPSHSPSPAPAPYSAPGYGAEYQHQAYQGGFGGNGQQYPYAAPAGAQGFQGNHFQSWNEGQRKPFHRPRPEDRPKHKKVIPNCAPWVLIYTKLGRRFVHNTETQESYWKFPEDVMKAVIEFDRLKLDQKLGKQGGEGTGANNVPVKQNDRRRRSASLQREDEEALAAELAAAEQEHEVRPAATTAVGGKATSEAPGGEDEGSSSEYEEIEVTDDEEEENDAHRERQAGESGSAAPEGPVEFNEEDIAYQLAQMEESYGLDPGEYGGGEEYEEGAEGLPLTEEDSAALFKDMLDDFHINPYTPWEKLIEDGYIIEDDRYTVLTTMKARRECYDVWSRERIADLKAARAKMEKQDPRIPYLAFLAEKVTPKLYWPEFKRKFKKEPELRDTKLPDKDKEKLYREHVARMKLPQSQLRSDLAALMKSLPIHVLNKDVNVEQLPKEMLVDVRYISLEAKVRDPLIRAYLDTLPPKPEGGETAEEAAEKEKKNKDREKREAAMRERERRVEEEKRKRERDQRIGMAQMRERERELEQAMRVGRGGLRAQLEGDNDAPSDANGAANGSA</sequence>
<evidence type="ECO:0000313" key="1">
    <source>
        <dbReference type="EMBL" id="KAK8217468.1"/>
    </source>
</evidence>
<evidence type="ECO:0000313" key="2">
    <source>
        <dbReference type="Proteomes" id="UP001320706"/>
    </source>
</evidence>
<accession>A0ACC3SL18</accession>
<reference evidence="1" key="1">
    <citation type="submission" date="2024-02" db="EMBL/GenBank/DDBJ databases">
        <title>Metagenome Assembled Genome of Zalaria obscura JY119.</title>
        <authorList>
            <person name="Vighnesh L."/>
            <person name="Jagadeeshwari U."/>
            <person name="Venkata Ramana C."/>
            <person name="Sasikala C."/>
        </authorList>
    </citation>
    <scope>NUCLEOTIDE SEQUENCE</scope>
    <source>
        <strain evidence="1">JY119</strain>
    </source>
</reference>
<keyword evidence="2" id="KW-1185">Reference proteome</keyword>
<organism evidence="1 2">
    <name type="scientific">Zalaria obscura</name>
    <dbReference type="NCBI Taxonomy" id="2024903"/>
    <lineage>
        <taxon>Eukaryota</taxon>
        <taxon>Fungi</taxon>
        <taxon>Dikarya</taxon>
        <taxon>Ascomycota</taxon>
        <taxon>Pezizomycotina</taxon>
        <taxon>Dothideomycetes</taxon>
        <taxon>Dothideomycetidae</taxon>
        <taxon>Dothideales</taxon>
        <taxon>Zalariaceae</taxon>
        <taxon>Zalaria</taxon>
    </lineage>
</organism>
<comment type="caution">
    <text evidence="1">The sequence shown here is derived from an EMBL/GenBank/DDBJ whole genome shotgun (WGS) entry which is preliminary data.</text>
</comment>
<protein>
    <submittedName>
        <fullName evidence="1">Uncharacterized protein</fullName>
    </submittedName>
</protein>
<dbReference type="Proteomes" id="UP001320706">
    <property type="component" value="Unassembled WGS sequence"/>
</dbReference>
<name>A0ACC3SL18_9PEZI</name>
<proteinExistence type="predicted"/>